<reference evidence="2" key="1">
    <citation type="submission" date="2019-06" db="EMBL/GenBank/DDBJ databases">
        <title>Whole genome shotgun sequence of Cellulomonas cellasea NBRC 3753.</title>
        <authorList>
            <person name="Hosoyama A."/>
            <person name="Uohara A."/>
            <person name="Ohji S."/>
            <person name="Ichikawa N."/>
        </authorList>
    </citation>
    <scope>NUCLEOTIDE SEQUENCE [LARGE SCALE GENOMIC DNA]</scope>
    <source>
        <strain evidence="2">NBRC 3753</strain>
    </source>
</reference>
<dbReference type="AlphaFoldDB" id="A0A4Y3KSA2"/>
<dbReference type="Proteomes" id="UP000317046">
    <property type="component" value="Unassembled WGS sequence"/>
</dbReference>
<gene>
    <name evidence="2" type="ORF">CCE01nite_12580</name>
</gene>
<sequence>MAGGAEDLPELERVRREVREDGERAALELEQVGGVGGHDAQACQIGRRAVGEGRRRAGAGHRAGLGRARPSARG</sequence>
<evidence type="ECO:0000256" key="1">
    <source>
        <dbReference type="SAM" id="MobiDB-lite"/>
    </source>
</evidence>
<feature type="compositionally biased region" description="Low complexity" evidence="1">
    <location>
        <begin position="60"/>
        <end position="74"/>
    </location>
</feature>
<organism evidence="2 3">
    <name type="scientific">Cellulomonas cellasea</name>
    <dbReference type="NCBI Taxonomy" id="43670"/>
    <lineage>
        <taxon>Bacteria</taxon>
        <taxon>Bacillati</taxon>
        <taxon>Actinomycetota</taxon>
        <taxon>Actinomycetes</taxon>
        <taxon>Micrococcales</taxon>
        <taxon>Cellulomonadaceae</taxon>
        <taxon>Cellulomonas</taxon>
    </lineage>
</organism>
<protein>
    <submittedName>
        <fullName evidence="2">Uncharacterized protein</fullName>
    </submittedName>
</protein>
<accession>A0A4Y3KSA2</accession>
<feature type="region of interest" description="Disordered" evidence="1">
    <location>
        <begin position="48"/>
        <end position="74"/>
    </location>
</feature>
<dbReference type="EMBL" id="BJLR01000013">
    <property type="protein sequence ID" value="GEA87309.1"/>
    <property type="molecule type" value="Genomic_DNA"/>
</dbReference>
<evidence type="ECO:0000313" key="3">
    <source>
        <dbReference type="Proteomes" id="UP000317046"/>
    </source>
</evidence>
<evidence type="ECO:0000313" key="2">
    <source>
        <dbReference type="EMBL" id="GEA87309.1"/>
    </source>
</evidence>
<proteinExistence type="predicted"/>
<name>A0A4Y3KSA2_9CELL</name>
<comment type="caution">
    <text evidence="2">The sequence shown here is derived from an EMBL/GenBank/DDBJ whole genome shotgun (WGS) entry which is preliminary data.</text>
</comment>
<keyword evidence="3" id="KW-1185">Reference proteome</keyword>